<reference evidence="3" key="1">
    <citation type="journal article" date="2005" name="Nature">
        <title>The map-based sequence of the rice genome.</title>
        <authorList>
            <consortium name="International rice genome sequencing project (IRGSP)"/>
            <person name="Matsumoto T."/>
            <person name="Wu J."/>
            <person name="Kanamori H."/>
            <person name="Katayose Y."/>
            <person name="Fujisawa M."/>
            <person name="Namiki N."/>
            <person name="Mizuno H."/>
            <person name="Yamamoto K."/>
            <person name="Antonio B.A."/>
            <person name="Baba T."/>
            <person name="Sakata K."/>
            <person name="Nagamura Y."/>
            <person name="Aoki H."/>
            <person name="Arikawa K."/>
            <person name="Arita K."/>
            <person name="Bito T."/>
            <person name="Chiden Y."/>
            <person name="Fujitsuka N."/>
            <person name="Fukunaka R."/>
            <person name="Hamada M."/>
            <person name="Harada C."/>
            <person name="Hayashi A."/>
            <person name="Hijishita S."/>
            <person name="Honda M."/>
            <person name="Hosokawa S."/>
            <person name="Ichikawa Y."/>
            <person name="Idonuma A."/>
            <person name="Iijima M."/>
            <person name="Ikeda M."/>
            <person name="Ikeno M."/>
            <person name="Ito K."/>
            <person name="Ito S."/>
            <person name="Ito T."/>
            <person name="Ito Y."/>
            <person name="Ito Y."/>
            <person name="Iwabuchi A."/>
            <person name="Kamiya K."/>
            <person name="Karasawa W."/>
            <person name="Kurita K."/>
            <person name="Katagiri S."/>
            <person name="Kikuta A."/>
            <person name="Kobayashi H."/>
            <person name="Kobayashi N."/>
            <person name="Machita K."/>
            <person name="Maehara T."/>
            <person name="Masukawa M."/>
            <person name="Mizubayashi T."/>
            <person name="Mukai Y."/>
            <person name="Nagasaki H."/>
            <person name="Nagata Y."/>
            <person name="Naito S."/>
            <person name="Nakashima M."/>
            <person name="Nakama Y."/>
            <person name="Nakamichi Y."/>
            <person name="Nakamura M."/>
            <person name="Meguro A."/>
            <person name="Negishi M."/>
            <person name="Ohta I."/>
            <person name="Ohta T."/>
            <person name="Okamoto M."/>
            <person name="Ono N."/>
            <person name="Saji S."/>
            <person name="Sakaguchi M."/>
            <person name="Sakai K."/>
            <person name="Shibata M."/>
            <person name="Shimokawa T."/>
            <person name="Song J."/>
            <person name="Takazaki Y."/>
            <person name="Terasawa K."/>
            <person name="Tsugane M."/>
            <person name="Tsuji K."/>
            <person name="Ueda S."/>
            <person name="Waki K."/>
            <person name="Yamagata H."/>
            <person name="Yamamoto M."/>
            <person name="Yamamoto S."/>
            <person name="Yamane H."/>
            <person name="Yoshiki S."/>
            <person name="Yoshihara R."/>
            <person name="Yukawa K."/>
            <person name="Zhong H."/>
            <person name="Yano M."/>
            <person name="Yuan Q."/>
            <person name="Ouyang S."/>
            <person name="Liu J."/>
            <person name="Jones K.M."/>
            <person name="Gansberger K."/>
            <person name="Moffat K."/>
            <person name="Hill J."/>
            <person name="Bera J."/>
            <person name="Fadrosh D."/>
            <person name="Jin S."/>
            <person name="Johri S."/>
            <person name="Kim M."/>
            <person name="Overton L."/>
            <person name="Reardon M."/>
            <person name="Tsitrin T."/>
            <person name="Vuong H."/>
            <person name="Weaver B."/>
            <person name="Ciecko A."/>
            <person name="Tallon L."/>
            <person name="Jackson J."/>
            <person name="Pai G."/>
            <person name="Aken S.V."/>
            <person name="Utterback T."/>
            <person name="Reidmuller S."/>
            <person name="Feldblyum T."/>
            <person name="Hsiao J."/>
            <person name="Zismann V."/>
            <person name="Iobst S."/>
            <person name="de Vazeille A.R."/>
            <person name="Buell C.R."/>
            <person name="Ying K."/>
            <person name="Li Y."/>
            <person name="Lu T."/>
            <person name="Huang Y."/>
            <person name="Zhao Q."/>
            <person name="Feng Q."/>
            <person name="Zhang L."/>
            <person name="Zhu J."/>
            <person name="Weng Q."/>
            <person name="Mu J."/>
            <person name="Lu Y."/>
            <person name="Fan D."/>
            <person name="Liu Y."/>
            <person name="Guan J."/>
            <person name="Zhang Y."/>
            <person name="Yu S."/>
            <person name="Liu X."/>
            <person name="Zhang Y."/>
            <person name="Hong G."/>
            <person name="Han B."/>
            <person name="Choisne N."/>
            <person name="Demange N."/>
            <person name="Orjeda G."/>
            <person name="Samain S."/>
            <person name="Cattolico L."/>
            <person name="Pelletier E."/>
            <person name="Couloux A."/>
            <person name="Segurens B."/>
            <person name="Wincker P."/>
            <person name="D'Hont A."/>
            <person name="Scarpelli C."/>
            <person name="Weissenbach J."/>
            <person name="Salanoubat M."/>
            <person name="Quetier F."/>
            <person name="Yu Y."/>
            <person name="Kim H.R."/>
            <person name="Rambo T."/>
            <person name="Currie J."/>
            <person name="Collura K."/>
            <person name="Luo M."/>
            <person name="Yang T."/>
            <person name="Ammiraju J.S.S."/>
            <person name="Engler F."/>
            <person name="Soderlund C."/>
            <person name="Wing R.A."/>
            <person name="Palmer L.E."/>
            <person name="de la Bastide M."/>
            <person name="Spiegel L."/>
            <person name="Nascimento L."/>
            <person name="Zutavern T."/>
            <person name="O'Shaughnessy A."/>
            <person name="Dike S."/>
            <person name="Dedhia N."/>
            <person name="Preston R."/>
            <person name="Balija V."/>
            <person name="McCombie W.R."/>
            <person name="Chow T."/>
            <person name="Chen H."/>
            <person name="Chung M."/>
            <person name="Chen C."/>
            <person name="Shaw J."/>
            <person name="Wu H."/>
            <person name="Hsiao K."/>
            <person name="Chao Y."/>
            <person name="Chu M."/>
            <person name="Cheng C."/>
            <person name="Hour A."/>
            <person name="Lee P."/>
            <person name="Lin S."/>
            <person name="Lin Y."/>
            <person name="Liou J."/>
            <person name="Liu S."/>
            <person name="Hsing Y."/>
            <person name="Raghuvanshi S."/>
            <person name="Mohanty A."/>
            <person name="Bharti A.K."/>
            <person name="Gaur A."/>
            <person name="Gupta V."/>
            <person name="Kumar D."/>
            <person name="Ravi V."/>
            <person name="Vij S."/>
            <person name="Kapur A."/>
            <person name="Khurana P."/>
            <person name="Khurana P."/>
            <person name="Khurana J.P."/>
            <person name="Tyagi A.K."/>
            <person name="Gaikwad K."/>
            <person name="Singh A."/>
            <person name="Dalal V."/>
            <person name="Srivastava S."/>
            <person name="Dixit A."/>
            <person name="Pal A.K."/>
            <person name="Ghazi I.A."/>
            <person name="Yadav M."/>
            <person name="Pandit A."/>
            <person name="Bhargava A."/>
            <person name="Sureshbabu K."/>
            <person name="Batra K."/>
            <person name="Sharma T.R."/>
            <person name="Mohapatra T."/>
            <person name="Singh N.K."/>
            <person name="Messing J."/>
            <person name="Nelson A.B."/>
            <person name="Fuks G."/>
            <person name="Kavchok S."/>
            <person name="Keizer G."/>
            <person name="Linton E."/>
            <person name="Llaca V."/>
            <person name="Song R."/>
            <person name="Tanyolac B."/>
            <person name="Young S."/>
            <person name="Ho-Il K."/>
            <person name="Hahn J.H."/>
            <person name="Sangsakoo G."/>
            <person name="Vanavichit A."/>
            <person name="de Mattos Luiz.A.T."/>
            <person name="Zimmer P.D."/>
            <person name="Malone G."/>
            <person name="Dellagostin O."/>
            <person name="de Oliveira A.C."/>
            <person name="Bevan M."/>
            <person name="Bancroft I."/>
            <person name="Minx P."/>
            <person name="Cordum H."/>
            <person name="Wilson R."/>
            <person name="Cheng Z."/>
            <person name="Jin W."/>
            <person name="Jiang J."/>
            <person name="Leong S.A."/>
            <person name="Iwama H."/>
            <person name="Gojobori T."/>
            <person name="Itoh T."/>
            <person name="Niimura Y."/>
            <person name="Fujii Y."/>
            <person name="Habara T."/>
            <person name="Sakai H."/>
            <person name="Sato Y."/>
            <person name="Wilson G."/>
            <person name="Kumar K."/>
            <person name="McCouch S."/>
            <person name="Juretic N."/>
            <person name="Hoen D."/>
            <person name="Wright S."/>
            <person name="Bruskiewich R."/>
            <person name="Bureau T."/>
            <person name="Miyao A."/>
            <person name="Hirochika H."/>
            <person name="Nishikawa T."/>
            <person name="Kadowaki K."/>
            <person name="Sugiura M."/>
            <person name="Burr B."/>
            <person name="Sasaki T."/>
        </authorList>
    </citation>
    <scope>NUCLEOTIDE SEQUENCE [LARGE SCALE GENOMIC DNA]</scope>
    <source>
        <strain evidence="3">cv. Nipponbare</strain>
    </source>
</reference>
<evidence type="ECO:0000256" key="1">
    <source>
        <dbReference type="SAM" id="MobiDB-lite"/>
    </source>
</evidence>
<gene>
    <name evidence="2" type="primary">P0734C01.27</name>
</gene>
<dbReference type="AlphaFoldDB" id="Q5Z498"/>
<dbReference type="Proteomes" id="UP000000763">
    <property type="component" value="Chromosome 6"/>
</dbReference>
<feature type="compositionally biased region" description="Basic and acidic residues" evidence="1">
    <location>
        <begin position="60"/>
        <end position="73"/>
    </location>
</feature>
<proteinExistence type="predicted"/>
<feature type="region of interest" description="Disordered" evidence="1">
    <location>
        <begin position="56"/>
        <end position="89"/>
    </location>
</feature>
<evidence type="ECO:0000313" key="3">
    <source>
        <dbReference type="Proteomes" id="UP000000763"/>
    </source>
</evidence>
<sequence length="89" mass="9731">MARVDRDTRTRGTGRDGTVLRAMVPRDRIGPAHRRRATASAPRAAVLHHAAALPGCGSEQCRDSRSRRMEARQRLGPAFPLYGGARQNA</sequence>
<evidence type="ECO:0000313" key="2">
    <source>
        <dbReference type="EMBL" id="BAD62434.1"/>
    </source>
</evidence>
<name>Q5Z498_ORYSJ</name>
<organism evidence="2 3">
    <name type="scientific">Oryza sativa subsp. japonica</name>
    <name type="common">Rice</name>
    <dbReference type="NCBI Taxonomy" id="39947"/>
    <lineage>
        <taxon>Eukaryota</taxon>
        <taxon>Viridiplantae</taxon>
        <taxon>Streptophyta</taxon>
        <taxon>Embryophyta</taxon>
        <taxon>Tracheophyta</taxon>
        <taxon>Spermatophyta</taxon>
        <taxon>Magnoliopsida</taxon>
        <taxon>Liliopsida</taxon>
        <taxon>Poales</taxon>
        <taxon>Poaceae</taxon>
        <taxon>BOP clade</taxon>
        <taxon>Oryzoideae</taxon>
        <taxon>Oryzeae</taxon>
        <taxon>Oryzinae</taxon>
        <taxon>Oryza</taxon>
        <taxon>Oryza sativa</taxon>
    </lineage>
</organism>
<accession>Q5Z498</accession>
<protein>
    <submittedName>
        <fullName evidence="2">Uncharacterized protein</fullName>
    </submittedName>
</protein>
<reference evidence="3" key="2">
    <citation type="journal article" date="2008" name="Nucleic Acids Res.">
        <title>The rice annotation project database (RAP-DB): 2008 update.</title>
        <authorList>
            <consortium name="The rice annotation project (RAP)"/>
        </authorList>
    </citation>
    <scope>GENOME REANNOTATION</scope>
    <source>
        <strain evidence="3">cv. Nipponbare</strain>
    </source>
</reference>
<dbReference type="EMBL" id="AP006177">
    <property type="protein sequence ID" value="BAD62434.1"/>
    <property type="molecule type" value="Genomic_DNA"/>
</dbReference>